<dbReference type="PANTHER" id="PTHR46791">
    <property type="entry name" value="EXPRESSED PROTEIN"/>
    <property type="match status" value="1"/>
</dbReference>
<dbReference type="STRING" id="1314776.A0A165WUF1"/>
<feature type="non-terminal residue" evidence="2">
    <location>
        <position position="1"/>
    </location>
</feature>
<evidence type="ECO:0000313" key="3">
    <source>
        <dbReference type="Proteomes" id="UP000076798"/>
    </source>
</evidence>
<proteinExistence type="predicted"/>
<dbReference type="Pfam" id="PF24764">
    <property type="entry name" value="rva_4"/>
    <property type="match status" value="1"/>
</dbReference>
<dbReference type="OrthoDB" id="2686689at2759"/>
<dbReference type="Proteomes" id="UP000076798">
    <property type="component" value="Unassembled WGS sequence"/>
</dbReference>
<reference evidence="2 3" key="1">
    <citation type="journal article" date="2016" name="Mol. Biol. Evol.">
        <title>Comparative Genomics of Early-Diverging Mushroom-Forming Fungi Provides Insights into the Origins of Lignocellulose Decay Capabilities.</title>
        <authorList>
            <person name="Nagy L.G."/>
            <person name="Riley R."/>
            <person name="Tritt A."/>
            <person name="Adam C."/>
            <person name="Daum C."/>
            <person name="Floudas D."/>
            <person name="Sun H."/>
            <person name="Yadav J.S."/>
            <person name="Pangilinan J."/>
            <person name="Larsson K.H."/>
            <person name="Matsuura K."/>
            <person name="Barry K."/>
            <person name="Labutti K."/>
            <person name="Kuo R."/>
            <person name="Ohm R.A."/>
            <person name="Bhattacharya S.S."/>
            <person name="Shirouzu T."/>
            <person name="Yoshinaga Y."/>
            <person name="Martin F.M."/>
            <person name="Grigoriev I.V."/>
            <person name="Hibbett D.S."/>
        </authorList>
    </citation>
    <scope>NUCLEOTIDE SEQUENCE [LARGE SCALE GENOMIC DNA]</scope>
    <source>
        <strain evidence="2 3">HHB10207 ss-3</strain>
    </source>
</reference>
<evidence type="ECO:0000313" key="2">
    <source>
        <dbReference type="EMBL" id="KZT31532.1"/>
    </source>
</evidence>
<dbReference type="EMBL" id="KV428541">
    <property type="protein sequence ID" value="KZT31532.1"/>
    <property type="molecule type" value="Genomic_DNA"/>
</dbReference>
<gene>
    <name evidence="2" type="ORF">SISSUDRAFT_974445</name>
</gene>
<accession>A0A165WUF1</accession>
<sequence length="61" mass="6973">VKESLKRVDGVGVQLRRTGTVQRKCYESEGPNLVWHMDGHHKLILWGIVIHGMIDGYCRTV</sequence>
<feature type="domain" description="Integrase core" evidence="1">
    <location>
        <begin position="26"/>
        <end position="61"/>
    </location>
</feature>
<dbReference type="AlphaFoldDB" id="A0A165WUF1"/>
<feature type="non-terminal residue" evidence="2">
    <location>
        <position position="61"/>
    </location>
</feature>
<dbReference type="InterPro" id="IPR058913">
    <property type="entry name" value="Integrase_dom_put"/>
</dbReference>
<protein>
    <recommendedName>
        <fullName evidence="1">Integrase core domain-containing protein</fullName>
    </recommendedName>
</protein>
<evidence type="ECO:0000259" key="1">
    <source>
        <dbReference type="Pfam" id="PF24764"/>
    </source>
</evidence>
<dbReference type="PANTHER" id="PTHR46791:SF7">
    <property type="entry name" value="INTEGRASE CATALYTIC DOMAIN-CONTAINING PROTEIN"/>
    <property type="match status" value="1"/>
</dbReference>
<name>A0A165WUF1_9AGAM</name>
<keyword evidence="3" id="KW-1185">Reference proteome</keyword>
<organism evidence="2 3">
    <name type="scientific">Sistotremastrum suecicum HHB10207 ss-3</name>
    <dbReference type="NCBI Taxonomy" id="1314776"/>
    <lineage>
        <taxon>Eukaryota</taxon>
        <taxon>Fungi</taxon>
        <taxon>Dikarya</taxon>
        <taxon>Basidiomycota</taxon>
        <taxon>Agaricomycotina</taxon>
        <taxon>Agaricomycetes</taxon>
        <taxon>Sistotremastrales</taxon>
        <taxon>Sistotremastraceae</taxon>
        <taxon>Sistotremastrum</taxon>
    </lineage>
</organism>